<name>A0ABX0XHG0_9BACT</name>
<dbReference type="EMBL" id="JAATJH010000010">
    <property type="protein sequence ID" value="NJC28281.1"/>
    <property type="molecule type" value="Genomic_DNA"/>
</dbReference>
<proteinExistence type="predicted"/>
<dbReference type="Proteomes" id="UP000770785">
    <property type="component" value="Unassembled WGS sequence"/>
</dbReference>
<comment type="caution">
    <text evidence="1">The sequence shown here is derived from an EMBL/GenBank/DDBJ whole genome shotgun (WGS) entry which is preliminary data.</text>
</comment>
<sequence length="372" mass="44080">MNYFEDEKIDEVERKNSAFAVVRALREATTIARRRTQPTTYEQTLNMLYDLDEELYSKVVNLIEVKNESDTVKYYKEKASVVDDPNSLFTTTPESLLEKDIDEHQEWLKTTDDASKLKFLRTQLYRLKAARKFFSPKRLSEHKILEHDFFIAKRHPFVQKQIYEDEQVKDYNLDGERMLRLRLLHPDRDEHILGADLIYEIFDLVNERVRFVHLQYKTWDKGVLYLKQGNIKDQLNKMQSNLCSVGFCKSEIGNNHSDLYRMPFCCGFLRPTEKLQMVQKKLKSSGIHLPICEVMKNIGDDDKITKSNSKGRNISSTVFSELFIENIIGSRWHSMNQLEEYYEKRDIESLYNNIRIHAQEFPILSDEDYARK</sequence>
<evidence type="ECO:0000313" key="1">
    <source>
        <dbReference type="EMBL" id="NJC28281.1"/>
    </source>
</evidence>
<reference evidence="1 2" key="1">
    <citation type="submission" date="2020-03" db="EMBL/GenBank/DDBJ databases">
        <title>Genomic Encyclopedia of Type Strains, Phase IV (KMG-IV): sequencing the most valuable type-strain genomes for metagenomic binning, comparative biology and taxonomic classification.</title>
        <authorList>
            <person name="Goeker M."/>
        </authorList>
    </citation>
    <scope>NUCLEOTIDE SEQUENCE [LARGE SCALE GENOMIC DNA]</scope>
    <source>
        <strain evidence="1 2">DSM 105096</strain>
    </source>
</reference>
<accession>A0ABX0XHG0</accession>
<dbReference type="RefSeq" id="WP_168040135.1">
    <property type="nucleotide sequence ID" value="NZ_JAATJH010000010.1"/>
</dbReference>
<organism evidence="1 2">
    <name type="scientific">Neolewinella antarctica</name>
    <dbReference type="NCBI Taxonomy" id="442734"/>
    <lineage>
        <taxon>Bacteria</taxon>
        <taxon>Pseudomonadati</taxon>
        <taxon>Bacteroidota</taxon>
        <taxon>Saprospiria</taxon>
        <taxon>Saprospirales</taxon>
        <taxon>Lewinellaceae</taxon>
        <taxon>Neolewinella</taxon>
    </lineage>
</organism>
<protein>
    <submittedName>
        <fullName evidence="1">Uncharacterized protein</fullName>
    </submittedName>
</protein>
<evidence type="ECO:0000313" key="2">
    <source>
        <dbReference type="Proteomes" id="UP000770785"/>
    </source>
</evidence>
<gene>
    <name evidence="1" type="ORF">GGR27_003804</name>
</gene>
<keyword evidence="2" id="KW-1185">Reference proteome</keyword>